<evidence type="ECO:0000313" key="2">
    <source>
        <dbReference type="EMBL" id="ACA86640.1"/>
    </source>
</evidence>
<proteinExistence type="predicted"/>
<dbReference type="Gene3D" id="3.10.450.50">
    <property type="match status" value="2"/>
</dbReference>
<dbReference type="PANTHER" id="PTHR38436:SF1">
    <property type="entry name" value="ESTER CYCLASE"/>
    <property type="match status" value="1"/>
</dbReference>
<dbReference type="AlphaFoldDB" id="B1KF99"/>
<gene>
    <name evidence="2" type="ordered locus">Swoo_2361</name>
</gene>
<organism evidence="2 3">
    <name type="scientific">Shewanella woodyi (strain ATCC 51908 / MS32)</name>
    <dbReference type="NCBI Taxonomy" id="392500"/>
    <lineage>
        <taxon>Bacteria</taxon>
        <taxon>Pseudomonadati</taxon>
        <taxon>Pseudomonadota</taxon>
        <taxon>Gammaproteobacteria</taxon>
        <taxon>Alteromonadales</taxon>
        <taxon>Shewanellaceae</taxon>
        <taxon>Shewanella</taxon>
    </lineage>
</organism>
<dbReference type="EMBL" id="CP000961">
    <property type="protein sequence ID" value="ACA86640.1"/>
    <property type="molecule type" value="Genomic_DNA"/>
</dbReference>
<feature type="domain" description="SnoaL-like" evidence="1">
    <location>
        <begin position="7"/>
        <end position="95"/>
    </location>
</feature>
<dbReference type="PANTHER" id="PTHR38436">
    <property type="entry name" value="POLYKETIDE CYCLASE SNOAL-LIKE DOMAIN"/>
    <property type="match status" value="1"/>
</dbReference>
<evidence type="ECO:0000313" key="3">
    <source>
        <dbReference type="Proteomes" id="UP000002168"/>
    </source>
</evidence>
<dbReference type="InterPro" id="IPR009959">
    <property type="entry name" value="Cyclase_SnoaL-like"/>
</dbReference>
<dbReference type="InterPro" id="IPR032710">
    <property type="entry name" value="NTF2-like_dom_sf"/>
</dbReference>
<accession>B1KF99</accession>
<dbReference type="eggNOG" id="COG4922">
    <property type="taxonomic scope" value="Bacteria"/>
</dbReference>
<dbReference type="HOGENOM" id="CLU_073327_1_0_6"/>
<dbReference type="RefSeq" id="WP_012324982.1">
    <property type="nucleotide sequence ID" value="NC_010506.1"/>
</dbReference>
<dbReference type="InterPro" id="IPR037401">
    <property type="entry name" value="SnoaL-like"/>
</dbReference>
<protein>
    <recommendedName>
        <fullName evidence="1">SnoaL-like domain-containing protein</fullName>
    </recommendedName>
</protein>
<dbReference type="STRING" id="392500.Swoo_2361"/>
<dbReference type="GO" id="GO:0030638">
    <property type="term" value="P:polyketide metabolic process"/>
    <property type="evidence" value="ECO:0007669"/>
    <property type="project" value="InterPro"/>
</dbReference>
<evidence type="ECO:0000259" key="1">
    <source>
        <dbReference type="Pfam" id="PF12680"/>
    </source>
</evidence>
<dbReference type="Proteomes" id="UP000002168">
    <property type="component" value="Chromosome"/>
</dbReference>
<sequence length="247" mass="28516">MEGIRDGNMIEALDKYTGERYTQHSTGVGDGKEGFMEFFAPFLERNPKRDIQVVRAIEDGQYVFVHVYQSLNDGEAKWVTADLFDTDDNDRMIEHWDVIAAFEEKTLSGRTMVDGPTEVEDLDKTDENKTIVQAFFDDVLLGRKFDKATKYISSKQYDQHNPKVGDGLVGVIKHFETKKCEKNSRYVKLHHLIGQGNFVVTFSHTLVSGEDWAFFDIFRLKDSMIVEHWDVQEKILSPEQWNNSGKF</sequence>
<dbReference type="SUPFAM" id="SSF54427">
    <property type="entry name" value="NTF2-like"/>
    <property type="match status" value="2"/>
</dbReference>
<dbReference type="KEGG" id="swd:Swoo_2361"/>
<name>B1KF99_SHEWM</name>
<keyword evidence="3" id="KW-1185">Reference proteome</keyword>
<dbReference type="Pfam" id="PF12680">
    <property type="entry name" value="SnoaL_2"/>
    <property type="match status" value="1"/>
</dbReference>
<reference evidence="2 3" key="1">
    <citation type="submission" date="2008-02" db="EMBL/GenBank/DDBJ databases">
        <title>Complete sequence of Shewanella woodyi ATCC 51908.</title>
        <authorList>
            <consortium name="US DOE Joint Genome Institute"/>
            <person name="Copeland A."/>
            <person name="Lucas S."/>
            <person name="Lapidus A."/>
            <person name="Glavina del Rio T."/>
            <person name="Dalin E."/>
            <person name="Tice H."/>
            <person name="Bruce D."/>
            <person name="Goodwin L."/>
            <person name="Pitluck S."/>
            <person name="Sims D."/>
            <person name="Brettin T."/>
            <person name="Detter J.C."/>
            <person name="Han C."/>
            <person name="Kuske C.R."/>
            <person name="Schmutz J."/>
            <person name="Larimer F."/>
            <person name="Land M."/>
            <person name="Hauser L."/>
            <person name="Kyrpides N."/>
            <person name="Lykidis A."/>
            <person name="Zhao J.-S."/>
            <person name="Richardson P."/>
        </authorList>
    </citation>
    <scope>NUCLEOTIDE SEQUENCE [LARGE SCALE GENOMIC DNA]</scope>
    <source>
        <strain evidence="3">ATCC 51908 / MS32</strain>
    </source>
</reference>